<dbReference type="EMBL" id="SRPS01000015">
    <property type="protein sequence ID" value="KAG5976595.1"/>
    <property type="molecule type" value="Genomic_DNA"/>
</dbReference>
<reference evidence="2" key="1">
    <citation type="journal article" date="2020" name="bioRxiv">
        <title>Whole genome comparisons of ergot fungi reveals the divergence and evolution of species within the genus Claviceps are the result of varying mechanisms driving genome evolution and host range expansion.</title>
        <authorList>
            <person name="Wyka S.A."/>
            <person name="Mondo S.J."/>
            <person name="Liu M."/>
            <person name="Dettman J."/>
            <person name="Nalam V."/>
            <person name="Broders K.D."/>
        </authorList>
    </citation>
    <scope>NUCLEOTIDE SEQUENCE</scope>
    <source>
        <strain evidence="2">CCC 1102</strain>
    </source>
</reference>
<organism evidence="2 3">
    <name type="scientific">Claviceps arundinis</name>
    <dbReference type="NCBI Taxonomy" id="1623583"/>
    <lineage>
        <taxon>Eukaryota</taxon>
        <taxon>Fungi</taxon>
        <taxon>Dikarya</taxon>
        <taxon>Ascomycota</taxon>
        <taxon>Pezizomycotina</taxon>
        <taxon>Sordariomycetes</taxon>
        <taxon>Hypocreomycetidae</taxon>
        <taxon>Hypocreales</taxon>
        <taxon>Clavicipitaceae</taxon>
        <taxon>Claviceps</taxon>
    </lineage>
</organism>
<feature type="compositionally biased region" description="Basic residues" evidence="1">
    <location>
        <begin position="67"/>
        <end position="76"/>
    </location>
</feature>
<protein>
    <submittedName>
        <fullName evidence="2">Uncharacterized protein</fullName>
    </submittedName>
</protein>
<dbReference type="AlphaFoldDB" id="A0A9P7SS76"/>
<dbReference type="Proteomes" id="UP000784919">
    <property type="component" value="Unassembled WGS sequence"/>
</dbReference>
<sequence>MIFLPQRNPNAVSVARFGKQLQVRANGTFAMGPNLEPRVAMVDERERRCGGSPDTTALELGASGNIRPKKKHRSSYRLHGEDLPRWTNRLAAKTVVGESDLRVWRSVR</sequence>
<proteinExistence type="predicted"/>
<gene>
    <name evidence="2" type="ORF">E4U56_001679</name>
</gene>
<evidence type="ECO:0000256" key="1">
    <source>
        <dbReference type="SAM" id="MobiDB-lite"/>
    </source>
</evidence>
<feature type="region of interest" description="Disordered" evidence="1">
    <location>
        <begin position="48"/>
        <end position="79"/>
    </location>
</feature>
<accession>A0A9P7SS76</accession>
<evidence type="ECO:0000313" key="3">
    <source>
        <dbReference type="Proteomes" id="UP000784919"/>
    </source>
</evidence>
<name>A0A9P7SS76_9HYPO</name>
<evidence type="ECO:0000313" key="2">
    <source>
        <dbReference type="EMBL" id="KAG5976595.1"/>
    </source>
</evidence>
<comment type="caution">
    <text evidence="2">The sequence shown here is derived from an EMBL/GenBank/DDBJ whole genome shotgun (WGS) entry which is preliminary data.</text>
</comment>